<evidence type="ECO:0000313" key="2">
    <source>
        <dbReference type="Proteomes" id="UP000238982"/>
    </source>
</evidence>
<dbReference type="AlphaFoldDB" id="A0A2S9MR37"/>
<reference evidence="1 2" key="1">
    <citation type="submission" date="2018-03" db="EMBL/GenBank/DDBJ databases">
        <authorList>
            <person name="Keele B.F."/>
        </authorList>
    </citation>
    <scope>NUCLEOTIDE SEQUENCE [LARGE SCALE GENOMIC DNA]</scope>
    <source>
        <strain evidence="1 2">AU19729</strain>
    </source>
</reference>
<accession>A0A2S9MR37</accession>
<dbReference type="EMBL" id="PVGH01000053">
    <property type="protein sequence ID" value="PRF61249.1"/>
    <property type="molecule type" value="Genomic_DNA"/>
</dbReference>
<comment type="caution">
    <text evidence="1">The sequence shown here is derived from an EMBL/GenBank/DDBJ whole genome shotgun (WGS) entry which is preliminary data.</text>
</comment>
<gene>
    <name evidence="1" type="ORF">C6Q15_13040</name>
</gene>
<proteinExistence type="predicted"/>
<organism evidence="1 2">
    <name type="scientific">Burkholderia multivorans</name>
    <dbReference type="NCBI Taxonomy" id="87883"/>
    <lineage>
        <taxon>Bacteria</taxon>
        <taxon>Pseudomonadati</taxon>
        <taxon>Pseudomonadota</taxon>
        <taxon>Betaproteobacteria</taxon>
        <taxon>Burkholderiales</taxon>
        <taxon>Burkholderiaceae</taxon>
        <taxon>Burkholderia</taxon>
        <taxon>Burkholderia cepacia complex</taxon>
    </lineage>
</organism>
<sequence>MGYLPRTPPRFYKYTWQIWTPDCELEGREFLRYAPRMSTATFIARYEEMSNAGLPGWIYRHDRPREGPGTPFDRNHPKWKTVEFAPPWDDDPDPVWNGHK</sequence>
<evidence type="ECO:0000313" key="1">
    <source>
        <dbReference type="EMBL" id="PRF61249.1"/>
    </source>
</evidence>
<name>A0A2S9MR37_9BURK</name>
<dbReference type="Proteomes" id="UP000238982">
    <property type="component" value="Unassembled WGS sequence"/>
</dbReference>
<protein>
    <submittedName>
        <fullName evidence="1">Uncharacterized protein</fullName>
    </submittedName>
</protein>